<organism evidence="2 3">
    <name type="scientific">Kitasatospora viridis</name>
    <dbReference type="NCBI Taxonomy" id="281105"/>
    <lineage>
        <taxon>Bacteria</taxon>
        <taxon>Bacillati</taxon>
        <taxon>Actinomycetota</taxon>
        <taxon>Actinomycetes</taxon>
        <taxon>Kitasatosporales</taxon>
        <taxon>Streptomycetaceae</taxon>
        <taxon>Kitasatospora</taxon>
    </lineage>
</organism>
<dbReference type="NCBIfam" id="NF038074">
    <property type="entry name" value="fam_STM4014"/>
    <property type="match status" value="1"/>
</dbReference>
<dbReference type="Gene3D" id="3.30.470.20">
    <property type="entry name" value="ATP-grasp fold, B domain"/>
    <property type="match status" value="1"/>
</dbReference>
<feature type="region of interest" description="Disordered" evidence="1">
    <location>
        <begin position="92"/>
        <end position="123"/>
    </location>
</feature>
<evidence type="ECO:0000256" key="1">
    <source>
        <dbReference type="SAM" id="MobiDB-lite"/>
    </source>
</evidence>
<dbReference type="GO" id="GO:0018169">
    <property type="term" value="F:ribosomal S6-glutamic acid ligase activity"/>
    <property type="evidence" value="ECO:0007669"/>
    <property type="project" value="TreeGrafter"/>
</dbReference>
<evidence type="ECO:0008006" key="4">
    <source>
        <dbReference type="Google" id="ProtNLM"/>
    </source>
</evidence>
<dbReference type="PANTHER" id="PTHR21621:SF0">
    <property type="entry name" value="BETA-CITRYLGLUTAMATE SYNTHASE B-RELATED"/>
    <property type="match status" value="1"/>
</dbReference>
<evidence type="ECO:0000313" key="3">
    <source>
        <dbReference type="Proteomes" id="UP000317940"/>
    </source>
</evidence>
<comment type="caution">
    <text evidence="2">The sequence shown here is derived from an EMBL/GenBank/DDBJ whole genome shotgun (WGS) entry which is preliminary data.</text>
</comment>
<sequence length="412" mass="43337">MWPTASERTAGGRLLSPERLLSPGRPLAVVGHPGHRRVTLFAAAARAAGLPTPSVLPWRELLGGEVRLAPDTVVRVDSPGEDETVDRLLRGAAFGPDSEGSGPDGHRAGPSGHRAGPRGGYAPTRVEGGAAWYRGVTGALERLAATVRATPGARLLGDPAEIATMFDKRATHRLLSAAGVPVPAALDQCAGPVRDWADLRERLSAARLRRVFVKPAHGSSASGVLALEFGPRGQVQATTSVELTGGELHNSLRVRRYRDESEVAAIVDRLAPDGLHVERWIPKGAQRGRTADLRVVVIAGRATHAVVRTSGGPLTNLHLGGARGELALAVEAAGARWPELLRVCEQAAACFPHAPMVGVDLLPGTDWQRFHVGEVNAFGDLLPNLTGLPGTPAEGLDTHQAQLAALLRNTVI</sequence>
<dbReference type="Proteomes" id="UP000317940">
    <property type="component" value="Unassembled WGS sequence"/>
</dbReference>
<dbReference type="RefSeq" id="WP_170305036.1">
    <property type="nucleotide sequence ID" value="NZ_BAAAMZ010000007.1"/>
</dbReference>
<dbReference type="InterPro" id="IPR047778">
    <property type="entry name" value="STM4014-like"/>
</dbReference>
<dbReference type="GO" id="GO:0009432">
    <property type="term" value="P:SOS response"/>
    <property type="evidence" value="ECO:0007669"/>
    <property type="project" value="TreeGrafter"/>
</dbReference>
<dbReference type="SUPFAM" id="SSF56059">
    <property type="entry name" value="Glutathione synthetase ATP-binding domain-like"/>
    <property type="match status" value="1"/>
</dbReference>
<dbReference type="EMBL" id="VIWT01000001">
    <property type="protein sequence ID" value="TWG01508.1"/>
    <property type="molecule type" value="Genomic_DNA"/>
</dbReference>
<dbReference type="GO" id="GO:0005737">
    <property type="term" value="C:cytoplasm"/>
    <property type="evidence" value="ECO:0007669"/>
    <property type="project" value="TreeGrafter"/>
</dbReference>
<keyword evidence="3" id="KW-1185">Reference proteome</keyword>
<protein>
    <recommendedName>
        <fullName evidence="4">ATP-grasp domain-containing protein</fullName>
    </recommendedName>
</protein>
<evidence type="ECO:0000313" key="2">
    <source>
        <dbReference type="EMBL" id="TWG01508.1"/>
    </source>
</evidence>
<dbReference type="PANTHER" id="PTHR21621">
    <property type="entry name" value="RIBOSOMAL PROTEIN S6 MODIFICATION PROTEIN"/>
    <property type="match status" value="1"/>
</dbReference>
<name>A0A561UQ73_9ACTN</name>
<gene>
    <name evidence="2" type="ORF">FHX73_115409</name>
</gene>
<dbReference type="AlphaFoldDB" id="A0A561UQ73"/>
<reference evidence="2 3" key="1">
    <citation type="submission" date="2019-06" db="EMBL/GenBank/DDBJ databases">
        <title>Sequencing the genomes of 1000 actinobacteria strains.</title>
        <authorList>
            <person name="Klenk H.-P."/>
        </authorList>
    </citation>
    <scope>NUCLEOTIDE SEQUENCE [LARGE SCALE GENOMIC DNA]</scope>
    <source>
        <strain evidence="2 3">DSM 44826</strain>
    </source>
</reference>
<accession>A0A561UQ73</accession>
<proteinExistence type="predicted"/>